<protein>
    <submittedName>
        <fullName evidence="8">ATP-dependent RNA helicase HrpA</fullName>
        <ecNumber evidence="8">3.6.4.13</ecNumber>
    </submittedName>
</protein>
<feature type="region of interest" description="Disordered" evidence="5">
    <location>
        <begin position="657"/>
        <end position="719"/>
    </location>
</feature>
<evidence type="ECO:0000256" key="5">
    <source>
        <dbReference type="SAM" id="MobiDB-lite"/>
    </source>
</evidence>
<dbReference type="Pfam" id="PF21010">
    <property type="entry name" value="HA2_C"/>
    <property type="match status" value="1"/>
</dbReference>
<feature type="domain" description="Helicase ATP-binding" evidence="6">
    <location>
        <begin position="87"/>
        <end position="250"/>
    </location>
</feature>
<keyword evidence="2 8" id="KW-0378">Hydrolase</keyword>
<keyword evidence="3 8" id="KW-0347">Helicase</keyword>
<evidence type="ECO:0000256" key="4">
    <source>
        <dbReference type="ARBA" id="ARBA00022840"/>
    </source>
</evidence>
<dbReference type="Pfam" id="PF00271">
    <property type="entry name" value="Helicase_C"/>
    <property type="match status" value="1"/>
</dbReference>
<feature type="compositionally biased region" description="Low complexity" evidence="5">
    <location>
        <begin position="689"/>
        <end position="709"/>
    </location>
</feature>
<dbReference type="SMART" id="SM00847">
    <property type="entry name" value="HA2"/>
    <property type="match status" value="1"/>
</dbReference>
<feature type="compositionally biased region" description="Basic and acidic residues" evidence="5">
    <location>
        <begin position="710"/>
        <end position="719"/>
    </location>
</feature>
<dbReference type="Pfam" id="PF11898">
    <property type="entry name" value="DUF3418"/>
    <property type="match status" value="1"/>
</dbReference>
<dbReference type="SMART" id="SM00382">
    <property type="entry name" value="AAA"/>
    <property type="match status" value="1"/>
</dbReference>
<dbReference type="Gene3D" id="1.20.120.1080">
    <property type="match status" value="1"/>
</dbReference>
<feature type="domain" description="Helicase C-terminal" evidence="7">
    <location>
        <begin position="302"/>
        <end position="474"/>
    </location>
</feature>
<name>A0ABS3B9R0_9XANT</name>
<dbReference type="InterPro" id="IPR001650">
    <property type="entry name" value="Helicase_C-like"/>
</dbReference>
<dbReference type="PROSITE" id="PS51192">
    <property type="entry name" value="HELICASE_ATP_BIND_1"/>
    <property type="match status" value="1"/>
</dbReference>
<dbReference type="InterPro" id="IPR027417">
    <property type="entry name" value="P-loop_NTPase"/>
</dbReference>
<keyword evidence="9" id="KW-1185">Reference proteome</keyword>
<dbReference type="GO" id="GO:0003724">
    <property type="term" value="F:RNA helicase activity"/>
    <property type="evidence" value="ECO:0007669"/>
    <property type="project" value="UniProtKB-EC"/>
</dbReference>
<dbReference type="InterPro" id="IPR003593">
    <property type="entry name" value="AAA+_ATPase"/>
</dbReference>
<dbReference type="RefSeq" id="WP_206231214.1">
    <property type="nucleotide sequence ID" value="NZ_JAFIWB010000050.1"/>
</dbReference>
<dbReference type="InterPro" id="IPR014001">
    <property type="entry name" value="Helicase_ATP-bd"/>
</dbReference>
<keyword evidence="4" id="KW-0067">ATP-binding</keyword>
<dbReference type="CDD" id="cd18791">
    <property type="entry name" value="SF2_C_RHA"/>
    <property type="match status" value="1"/>
</dbReference>
<dbReference type="InterPro" id="IPR011709">
    <property type="entry name" value="DEAD-box_helicase_OB_fold"/>
</dbReference>
<evidence type="ECO:0000256" key="2">
    <source>
        <dbReference type="ARBA" id="ARBA00022801"/>
    </source>
</evidence>
<dbReference type="Gene3D" id="3.40.50.300">
    <property type="entry name" value="P-loop containing nucleotide triphosphate hydrolases"/>
    <property type="match status" value="2"/>
</dbReference>
<sequence>MSTIEKHLAARLRERRDAIDGALTRDRGRLFGLWSRWQAAPGNPALEAAFEQALGHSQARCQARAAAQPAITLDEQLPIAREAERIVALIRAHQVVVIAGETGSGKTTQLPKLCLAAGRGAAGMIGCTQPRRIAARAVAARVAEELRTPVGGAVGFQVRFNDRVGEETRIKFMTDGILLAEIASDRWLSSYDTIIVDEAHERSLNIDFLLGYLKQLLRKRPELKVIVTSATIDTARFAEHFDGAPVISVEGRTFPVEVRYRPLEEPGLESGDSGLAEAREGQRSPRTAVATPDSRLPNPGLTVNDAIVAAVDEITRLDPRGDVLLFLPGEREIRDAHQALERRKYRETEVLPLYARLSNSDQDRVFNPGPRRRLVLATNVAETSLTVPRIRYVVDPGYARVKRYSPRQKLDRLHIEPISQASANQRKGRCGRVAEGICYRLYAEADFQARPEFTDPEIRRSSLAGVILRMLQLGLGRIEDFPFLEPPDERAVADGWQQLVELGAVGEPDRHGLRKLTEIGRKMARLPVDVKLARMLVAAQQHGCLRPMLVIAAFLGIQDPRERPPEAREAADNAHATFADARSEFVGILRLWDGYRQAHEELTQSKLRDWCGRHFLGFLRMREWRELHRQLHLLCEELGWSEEPAAASLLPLLAGAASPPPARDAETSARATRGQLHRAARLAREGRSEPTSAPAPAEPRPAAQASPADDAPRASERERAAAYQALHRALLAGLPTQVGHRTEKGDFLAPRQRRFLLFPGSALARKPPPWVLPATLLDTQKVWGMTNAAVEPDWVIAELPHLLARKHFDPHWSRAQGQVLASEQISLFGLVLAPKKPVHYGRIDPPGAHELFVRQGLVPGEINTRASFVADNQKVLAQAHEEEAKLRRAGIVADEDWQARWYLDRIPGEIHSAAGLDAWWKALPPEQRRALHWSLTDLLPGEGSEADRYPKYFALGDARLALHYKFEPGAADDGVTLEVPLHLLNALDAARLSWLAPGFVADKAAALIRSLPKAMRRNYVPAPDFARAFYEAFPQPGADDMRGELARFLQRATGAALSALDFDESALDPHLRMNLRLRDDAGKVLAESRDLDALRARFGDRAGQAFAARAGREMAADGLREFPSAPIPLQVPGEAGVPAYPALVDEGDAAALRIFADRAQAEAAHPRGVRRLLEIALADKVKQARKQLPVSPKTGLLYAAIESQERLRGDLVDAALNALLEDGLDAIRDPGGFAQRRDAAGKQLFGEAMERLKLAEAIMGAAAELKPQLESPLMGWASGNLDDLRAQLAALVHPGFLRETPATALAQFPRYLRAMILRAERAKRDPARDQARMLELKPFVDALADAAAAGRGADPQWQALRWDLEELRVSLFAQELGAKPGISAKKLAQRVAGVR</sequence>
<evidence type="ECO:0000256" key="1">
    <source>
        <dbReference type="ARBA" id="ARBA00022741"/>
    </source>
</evidence>
<dbReference type="SUPFAM" id="SSF52540">
    <property type="entry name" value="P-loop containing nucleoside triphosphate hydrolases"/>
    <property type="match status" value="1"/>
</dbReference>
<dbReference type="SMART" id="SM00487">
    <property type="entry name" value="DEXDc"/>
    <property type="match status" value="1"/>
</dbReference>
<dbReference type="NCBIfam" id="TIGR01967">
    <property type="entry name" value="DEAH_box_HrpA"/>
    <property type="match status" value="1"/>
</dbReference>
<reference evidence="8 9" key="1">
    <citation type="submission" date="2021-02" db="EMBL/GenBank/DDBJ databases">
        <title>Taxonomically Unique Crown Gall-Associated Xanthomonas Stains Have Deficiency in Virulence Repertories.</title>
        <authorList>
            <person name="Mafakheri H."/>
            <person name="Taghavi S.M."/>
            <person name="Dimkic I."/>
            <person name="Nemanja K."/>
            <person name="Osdaghi E."/>
        </authorList>
    </citation>
    <scope>NUCLEOTIDE SEQUENCE [LARGE SCALE GENOMIC DNA]</scope>
    <source>
        <strain evidence="8 9">FX4</strain>
    </source>
</reference>
<evidence type="ECO:0000259" key="6">
    <source>
        <dbReference type="PROSITE" id="PS51192"/>
    </source>
</evidence>
<dbReference type="PANTHER" id="PTHR18934:SF99">
    <property type="entry name" value="ATP-DEPENDENT RNA HELICASE DHX37-RELATED"/>
    <property type="match status" value="1"/>
</dbReference>
<dbReference type="EC" id="3.6.4.13" evidence="8"/>
<organism evidence="8 9">
    <name type="scientific">Xanthomonas bonasiae</name>
    <dbReference type="NCBI Taxonomy" id="2810351"/>
    <lineage>
        <taxon>Bacteria</taxon>
        <taxon>Pseudomonadati</taxon>
        <taxon>Pseudomonadota</taxon>
        <taxon>Gammaproteobacteria</taxon>
        <taxon>Lysobacterales</taxon>
        <taxon>Lysobacteraceae</taxon>
        <taxon>Xanthomonas</taxon>
    </lineage>
</organism>
<accession>A0ABS3B9R0</accession>
<dbReference type="Pfam" id="PF00270">
    <property type="entry name" value="DEAD"/>
    <property type="match status" value="1"/>
</dbReference>
<dbReference type="PROSITE" id="PS51194">
    <property type="entry name" value="HELICASE_CTER"/>
    <property type="match status" value="1"/>
</dbReference>
<proteinExistence type="predicted"/>
<dbReference type="Proteomes" id="UP000695802">
    <property type="component" value="Unassembled WGS sequence"/>
</dbReference>
<dbReference type="InterPro" id="IPR010222">
    <property type="entry name" value="RNA_helicase_HrpA"/>
</dbReference>
<dbReference type="SMART" id="SM00490">
    <property type="entry name" value="HELICc"/>
    <property type="match status" value="1"/>
</dbReference>
<dbReference type="InterPro" id="IPR024590">
    <property type="entry name" value="HrpA_C"/>
</dbReference>
<evidence type="ECO:0000259" key="7">
    <source>
        <dbReference type="PROSITE" id="PS51194"/>
    </source>
</evidence>
<dbReference type="InterPro" id="IPR011545">
    <property type="entry name" value="DEAD/DEAH_box_helicase_dom"/>
</dbReference>
<comment type="caution">
    <text evidence="8">The sequence shown here is derived from an EMBL/GenBank/DDBJ whole genome shotgun (WGS) entry which is preliminary data.</text>
</comment>
<evidence type="ECO:0000313" key="8">
    <source>
        <dbReference type="EMBL" id="MBN6104951.1"/>
    </source>
</evidence>
<dbReference type="InterPro" id="IPR007502">
    <property type="entry name" value="Helicase-assoc_dom"/>
</dbReference>
<evidence type="ECO:0000313" key="9">
    <source>
        <dbReference type="Proteomes" id="UP000695802"/>
    </source>
</evidence>
<gene>
    <name evidence="8" type="primary">hrpA</name>
    <name evidence="8" type="ORF">JR064_22635</name>
</gene>
<dbReference type="PANTHER" id="PTHR18934">
    <property type="entry name" value="ATP-DEPENDENT RNA HELICASE"/>
    <property type="match status" value="1"/>
</dbReference>
<feature type="region of interest" description="Disordered" evidence="5">
    <location>
        <begin position="265"/>
        <end position="297"/>
    </location>
</feature>
<dbReference type="GO" id="GO:0016787">
    <property type="term" value="F:hydrolase activity"/>
    <property type="evidence" value="ECO:0007669"/>
    <property type="project" value="UniProtKB-KW"/>
</dbReference>
<dbReference type="EMBL" id="JAFIWB010000050">
    <property type="protein sequence ID" value="MBN6104951.1"/>
    <property type="molecule type" value="Genomic_DNA"/>
</dbReference>
<dbReference type="Pfam" id="PF07717">
    <property type="entry name" value="OB_NTP_bind"/>
    <property type="match status" value="1"/>
</dbReference>
<keyword evidence="1" id="KW-0547">Nucleotide-binding</keyword>
<evidence type="ECO:0000256" key="3">
    <source>
        <dbReference type="ARBA" id="ARBA00022806"/>
    </source>
</evidence>